<accession>A0A3G8JMT9</accession>
<dbReference type="Gene3D" id="1.20.140.10">
    <property type="entry name" value="Butyryl-CoA Dehydrogenase, subunit A, domain 3"/>
    <property type="match status" value="1"/>
</dbReference>
<dbReference type="PANTHER" id="PTHR43884:SF20">
    <property type="entry name" value="ACYL-COA DEHYDROGENASE FADE28"/>
    <property type="match status" value="1"/>
</dbReference>
<keyword evidence="8" id="KW-1185">Reference proteome</keyword>
<reference evidence="7 8" key="1">
    <citation type="submission" date="2018-11" db="EMBL/GenBank/DDBJ databases">
        <title>Gordonia insulae sp. nov., isolated from an island soil.</title>
        <authorList>
            <person name="Kim Y.S."/>
            <person name="Kim S.B."/>
        </authorList>
    </citation>
    <scope>NUCLEOTIDE SEQUENCE [LARGE SCALE GENOMIC DNA]</scope>
    <source>
        <strain evidence="7 8">MMS17-SY073</strain>
    </source>
</reference>
<dbReference type="Gene3D" id="1.10.540.10">
    <property type="entry name" value="Acyl-CoA dehydrogenase/oxidase, N-terminal domain"/>
    <property type="match status" value="1"/>
</dbReference>
<evidence type="ECO:0000259" key="6">
    <source>
        <dbReference type="Pfam" id="PF00441"/>
    </source>
</evidence>
<comment type="similarity">
    <text evidence="2">Belongs to the acyl-CoA dehydrogenase family.</text>
</comment>
<dbReference type="AlphaFoldDB" id="A0A3G8JMT9"/>
<evidence type="ECO:0000256" key="5">
    <source>
        <dbReference type="ARBA" id="ARBA00023002"/>
    </source>
</evidence>
<proteinExistence type="inferred from homology"/>
<dbReference type="SUPFAM" id="SSF56645">
    <property type="entry name" value="Acyl-CoA dehydrogenase NM domain-like"/>
    <property type="match status" value="1"/>
</dbReference>
<name>A0A3G8JMT9_9ACTN</name>
<dbReference type="Pfam" id="PF00441">
    <property type="entry name" value="Acyl-CoA_dh_1"/>
    <property type="match status" value="1"/>
</dbReference>
<gene>
    <name evidence="7" type="ORF">D7316_02515</name>
</gene>
<dbReference type="InterPro" id="IPR009075">
    <property type="entry name" value="AcylCo_DH/oxidase_C"/>
</dbReference>
<dbReference type="GO" id="GO:0003995">
    <property type="term" value="F:acyl-CoA dehydrogenase activity"/>
    <property type="evidence" value="ECO:0007669"/>
    <property type="project" value="TreeGrafter"/>
</dbReference>
<sequence>MDFALSEEQTALADAEQGWLVKNDPLLYRRPTIDDGQARISPKALAHVAESGLLGLLTAEMGGCHVDLLVLCEEHGRAGSAVPVAELATTCEILERIDHHELSEAASGETLTLPVLDSLTSPSLSAQIDGTRLRLRGTTAPATGLPDAAQLLVVATTQDDVDVAVVVPVESTSIRALDTLDLTRAWSVVDIDLDLDATAWSPAPAGTVARLRDQLATYRAVDALGAAARLLDQTVDYAGQRTQFDRVIGSFQAIKHHCADMALAVEASRAALWAAAVSLDGSDTQARTRAVAAGAAFAGEATRTIAQTALQVHGGIGFTWEHDVHLFLRRIKVDELLDGSVSHHRRRLVSA</sequence>
<comment type="cofactor">
    <cofactor evidence="1">
        <name>FAD</name>
        <dbReference type="ChEBI" id="CHEBI:57692"/>
    </cofactor>
</comment>
<evidence type="ECO:0000256" key="3">
    <source>
        <dbReference type="ARBA" id="ARBA00022630"/>
    </source>
</evidence>
<evidence type="ECO:0000256" key="4">
    <source>
        <dbReference type="ARBA" id="ARBA00022827"/>
    </source>
</evidence>
<dbReference type="SUPFAM" id="SSF47203">
    <property type="entry name" value="Acyl-CoA dehydrogenase C-terminal domain-like"/>
    <property type="match status" value="1"/>
</dbReference>
<evidence type="ECO:0000256" key="2">
    <source>
        <dbReference type="ARBA" id="ARBA00009347"/>
    </source>
</evidence>
<dbReference type="EC" id="1.3.99.-" evidence="7"/>
<evidence type="ECO:0000313" key="7">
    <source>
        <dbReference type="EMBL" id="AZG45915.1"/>
    </source>
</evidence>
<evidence type="ECO:0000256" key="1">
    <source>
        <dbReference type="ARBA" id="ARBA00001974"/>
    </source>
</evidence>
<organism evidence="7 8">
    <name type="scientific">Gordonia insulae</name>
    <dbReference type="NCBI Taxonomy" id="2420509"/>
    <lineage>
        <taxon>Bacteria</taxon>
        <taxon>Bacillati</taxon>
        <taxon>Actinomycetota</taxon>
        <taxon>Actinomycetes</taxon>
        <taxon>Mycobacteriales</taxon>
        <taxon>Gordoniaceae</taxon>
        <taxon>Gordonia</taxon>
    </lineage>
</organism>
<dbReference type="EMBL" id="CP033972">
    <property type="protein sequence ID" value="AZG45915.1"/>
    <property type="molecule type" value="Genomic_DNA"/>
</dbReference>
<dbReference type="InterPro" id="IPR036250">
    <property type="entry name" value="AcylCo_DH-like_C"/>
</dbReference>
<dbReference type="OrthoDB" id="4684614at2"/>
<keyword evidence="5 7" id="KW-0560">Oxidoreductase</keyword>
<dbReference type="Proteomes" id="UP000271469">
    <property type="component" value="Chromosome"/>
</dbReference>
<keyword evidence="3" id="KW-0285">Flavoprotein</keyword>
<dbReference type="GO" id="GO:0050660">
    <property type="term" value="F:flavin adenine dinucleotide binding"/>
    <property type="evidence" value="ECO:0007669"/>
    <property type="project" value="InterPro"/>
</dbReference>
<dbReference type="InterPro" id="IPR037069">
    <property type="entry name" value="AcylCoA_DH/ox_N_sf"/>
</dbReference>
<keyword evidence="4" id="KW-0274">FAD</keyword>
<evidence type="ECO:0000313" key="8">
    <source>
        <dbReference type="Proteomes" id="UP000271469"/>
    </source>
</evidence>
<dbReference type="KEGG" id="gom:D7316_02515"/>
<dbReference type="RefSeq" id="WP_124708514.1">
    <property type="nucleotide sequence ID" value="NZ_CP033972.1"/>
</dbReference>
<protein>
    <submittedName>
        <fullName evidence="7">Acyl-CoA dehydrogenase FadE34</fullName>
        <ecNumber evidence="7">1.3.99.-</ecNumber>
    </submittedName>
</protein>
<dbReference type="PANTHER" id="PTHR43884">
    <property type="entry name" value="ACYL-COA DEHYDROGENASE"/>
    <property type="match status" value="1"/>
</dbReference>
<feature type="domain" description="Acyl-CoA dehydrogenase/oxidase C-terminal" evidence="6">
    <location>
        <begin position="220"/>
        <end position="347"/>
    </location>
</feature>
<dbReference type="InterPro" id="IPR009100">
    <property type="entry name" value="AcylCoA_DH/oxidase_NM_dom_sf"/>
</dbReference>